<sequence>METGRNYGTAGSKRRRQRRKPEQETPIWRRSLNLSRGYLVCALLLGGAGIASPIASWLITTVALVVLAVELPKLDWQGLDTRSRMAAWLIVSCMILCLLQVVPLPGRLWGGLPGHQLAAQVAEAAGGSGWHAWSLSPDRTLAALSALAPPSAALLIAARSDAQERRWILRAILIIALLSAPLAIVQLALGPNSAPMLFSSAHRGLGVGLFVNRNHFALFLLIAILIAAVPGIPGSARPAQDAKAIEWAARLAALALLALGVLSTLSRSGIFLLPVALASAVLISQRRRLSPAVVAGGAVAAVVLVLVLRVAPPVHAVLSRYATATEDLRFRYWTNTLLAARDALPLGTGFGTFTLVYPTYEPLSEVRPDVVNHAHNDVLELLLEGGVAAIALLVAWLAFVVYAAWRSRAEAGGRRDRMVPIVAALAVILTLAASLTDYPTRMHTIAVTLALLIGMLLPIPARREAGSARRMLFAGPLALLGLGVLSTQWGLQLAAIGAGGAARIVAPWSSPVQAAAANLAVLRGDRDQALKVAQRTLALAPLDPVGVRTEGLELIARGQAERGAALLSLGAPLGWRDILTQLWLAEQATAAGQDAFALQRMDAVIRQEKFGDQLLPLMPKLLRTQAGRNALAEQLSLNPGWRVAFFNQVARQPGWTMAELVDLIRHLRRAGTPMTTAESGLIRTVLAANDRFGDMRTVWHAAGQTALIGDGDFEAEKGVLSPWAPPYAWHTPALTGVRTEVAAAVTPGHGQALAVGSDGLAQGAAVQQVIALVSGTYDLTFTVSADDVMLVQQFGALLQCRRGEQTSGLPNVPVALTWSSGADGWQTARGSFTVSAECPGQALILTLPQTNGRPFSAWIDGVSIRSAPRPHA</sequence>
<feature type="transmembrane region" description="Helical" evidence="6">
    <location>
        <begin position="471"/>
        <end position="491"/>
    </location>
</feature>
<dbReference type="InterPro" id="IPR051533">
    <property type="entry name" value="WaaL-like"/>
</dbReference>
<dbReference type="PANTHER" id="PTHR37422:SF13">
    <property type="entry name" value="LIPOPOLYSACCHARIDE BIOSYNTHESIS PROTEIN PA4999-RELATED"/>
    <property type="match status" value="1"/>
</dbReference>
<dbReference type="Pfam" id="PF04932">
    <property type="entry name" value="Wzy_C"/>
    <property type="match status" value="1"/>
</dbReference>
<feature type="transmembrane region" description="Helical" evidence="6">
    <location>
        <begin position="37"/>
        <end position="66"/>
    </location>
</feature>
<name>A0A7W6FYT3_9SPHN</name>
<keyword evidence="9" id="KW-1185">Reference proteome</keyword>
<keyword evidence="3 6" id="KW-1133">Transmembrane helix</keyword>
<dbReference type="RefSeq" id="WP_183617171.1">
    <property type="nucleotide sequence ID" value="NZ_JACIDY010000005.1"/>
</dbReference>
<keyword evidence="2 6" id="KW-0812">Transmembrane</keyword>
<keyword evidence="4 6" id="KW-0472">Membrane</keyword>
<organism evidence="8 9">
    <name type="scientific">Novosphingobium fluoreni</name>
    <dbReference type="NCBI Taxonomy" id="1391222"/>
    <lineage>
        <taxon>Bacteria</taxon>
        <taxon>Pseudomonadati</taxon>
        <taxon>Pseudomonadota</taxon>
        <taxon>Alphaproteobacteria</taxon>
        <taxon>Sphingomonadales</taxon>
        <taxon>Sphingomonadaceae</taxon>
        <taxon>Novosphingobium</taxon>
    </lineage>
</organism>
<evidence type="ECO:0000256" key="6">
    <source>
        <dbReference type="SAM" id="Phobius"/>
    </source>
</evidence>
<dbReference type="Gene3D" id="2.60.120.260">
    <property type="entry name" value="Galactose-binding domain-like"/>
    <property type="match status" value="1"/>
</dbReference>
<protein>
    <submittedName>
        <fullName evidence="8">O-antigen ligase</fullName>
    </submittedName>
</protein>
<feature type="domain" description="O-antigen ligase-related" evidence="7">
    <location>
        <begin position="252"/>
        <end position="394"/>
    </location>
</feature>
<evidence type="ECO:0000256" key="3">
    <source>
        <dbReference type="ARBA" id="ARBA00022989"/>
    </source>
</evidence>
<comment type="caution">
    <text evidence="8">The sequence shown here is derived from an EMBL/GenBank/DDBJ whole genome shotgun (WGS) entry which is preliminary data.</text>
</comment>
<evidence type="ECO:0000256" key="4">
    <source>
        <dbReference type="ARBA" id="ARBA00023136"/>
    </source>
</evidence>
<feature type="transmembrane region" description="Helical" evidence="6">
    <location>
        <begin position="244"/>
        <end position="262"/>
    </location>
</feature>
<evidence type="ECO:0000256" key="5">
    <source>
        <dbReference type="SAM" id="MobiDB-lite"/>
    </source>
</evidence>
<dbReference type="AlphaFoldDB" id="A0A7W6FYT3"/>
<evidence type="ECO:0000256" key="1">
    <source>
        <dbReference type="ARBA" id="ARBA00004141"/>
    </source>
</evidence>
<feature type="transmembrane region" description="Helical" evidence="6">
    <location>
        <begin position="86"/>
        <end position="104"/>
    </location>
</feature>
<dbReference type="EMBL" id="JACIDY010000005">
    <property type="protein sequence ID" value="MBB3940561.1"/>
    <property type="molecule type" value="Genomic_DNA"/>
</dbReference>
<evidence type="ECO:0000259" key="7">
    <source>
        <dbReference type="Pfam" id="PF04932"/>
    </source>
</evidence>
<comment type="subcellular location">
    <subcellularLocation>
        <location evidence="1">Membrane</location>
        <topology evidence="1">Multi-pass membrane protein</topology>
    </subcellularLocation>
</comment>
<evidence type="ECO:0000313" key="9">
    <source>
        <dbReference type="Proteomes" id="UP000561459"/>
    </source>
</evidence>
<accession>A0A7W6FYT3</accession>
<evidence type="ECO:0000256" key="2">
    <source>
        <dbReference type="ARBA" id="ARBA00022692"/>
    </source>
</evidence>
<feature type="transmembrane region" description="Helical" evidence="6">
    <location>
        <begin position="215"/>
        <end position="232"/>
    </location>
</feature>
<reference evidence="8 9" key="1">
    <citation type="submission" date="2020-08" db="EMBL/GenBank/DDBJ databases">
        <title>Genomic Encyclopedia of Type Strains, Phase IV (KMG-IV): sequencing the most valuable type-strain genomes for metagenomic binning, comparative biology and taxonomic classification.</title>
        <authorList>
            <person name="Goeker M."/>
        </authorList>
    </citation>
    <scope>NUCLEOTIDE SEQUENCE [LARGE SCALE GENOMIC DNA]</scope>
    <source>
        <strain evidence="8 9">DSM 27568</strain>
    </source>
</reference>
<dbReference type="PANTHER" id="PTHR37422">
    <property type="entry name" value="TEICHURONIC ACID BIOSYNTHESIS PROTEIN TUAE"/>
    <property type="match status" value="1"/>
</dbReference>
<gene>
    <name evidence="8" type="ORF">GGR39_002218</name>
</gene>
<dbReference type="InterPro" id="IPR007016">
    <property type="entry name" value="O-antigen_ligase-rel_domated"/>
</dbReference>
<feature type="transmembrane region" description="Helical" evidence="6">
    <location>
        <begin position="386"/>
        <end position="405"/>
    </location>
</feature>
<dbReference type="GO" id="GO:0016020">
    <property type="term" value="C:membrane"/>
    <property type="evidence" value="ECO:0007669"/>
    <property type="project" value="UniProtKB-SubCell"/>
</dbReference>
<dbReference type="GO" id="GO:0016874">
    <property type="term" value="F:ligase activity"/>
    <property type="evidence" value="ECO:0007669"/>
    <property type="project" value="UniProtKB-KW"/>
</dbReference>
<evidence type="ECO:0000313" key="8">
    <source>
        <dbReference type="EMBL" id="MBB3940561.1"/>
    </source>
</evidence>
<feature type="region of interest" description="Disordered" evidence="5">
    <location>
        <begin position="1"/>
        <end position="24"/>
    </location>
</feature>
<keyword evidence="8" id="KW-0436">Ligase</keyword>
<proteinExistence type="predicted"/>
<feature type="transmembrane region" description="Helical" evidence="6">
    <location>
        <begin position="292"/>
        <end position="311"/>
    </location>
</feature>
<feature type="transmembrane region" description="Helical" evidence="6">
    <location>
        <begin position="417"/>
        <end position="436"/>
    </location>
</feature>
<dbReference type="Proteomes" id="UP000561459">
    <property type="component" value="Unassembled WGS sequence"/>
</dbReference>
<feature type="transmembrane region" description="Helical" evidence="6">
    <location>
        <begin position="442"/>
        <end position="459"/>
    </location>
</feature>
<feature type="transmembrane region" description="Helical" evidence="6">
    <location>
        <begin position="167"/>
        <end position="189"/>
    </location>
</feature>